<accession>A0AAV4MEN3</accession>
<evidence type="ECO:0000313" key="2">
    <source>
        <dbReference type="Proteomes" id="UP001054837"/>
    </source>
</evidence>
<protein>
    <submittedName>
        <fullName evidence="1">Uncharacterized protein</fullName>
    </submittedName>
</protein>
<comment type="caution">
    <text evidence="1">The sequence shown here is derived from an EMBL/GenBank/DDBJ whole genome shotgun (WGS) entry which is preliminary data.</text>
</comment>
<evidence type="ECO:0000313" key="1">
    <source>
        <dbReference type="EMBL" id="GIX69896.1"/>
    </source>
</evidence>
<dbReference type="EMBL" id="BPLQ01000311">
    <property type="protein sequence ID" value="GIX69896.1"/>
    <property type="molecule type" value="Genomic_DNA"/>
</dbReference>
<dbReference type="Proteomes" id="UP001054837">
    <property type="component" value="Unassembled WGS sequence"/>
</dbReference>
<sequence>MVHQLVQPGVSEEEIYQTPFPRSIIIYYTESWFLYIQCRRHGRQYSDSDSDEEIYQKPNTIPEINNHILRRIIVSVYLMPQPWQTGTTYIKYFELKEATIFADLQELASSQDLTGVCEKLEKCLQALEAMQKALFMLRICNISWERRKKKKTEVQKR</sequence>
<keyword evidence="2" id="KW-1185">Reference proteome</keyword>
<reference evidence="1 2" key="1">
    <citation type="submission" date="2021-06" db="EMBL/GenBank/DDBJ databases">
        <title>Caerostris darwini draft genome.</title>
        <authorList>
            <person name="Kono N."/>
            <person name="Arakawa K."/>
        </authorList>
    </citation>
    <scope>NUCLEOTIDE SEQUENCE [LARGE SCALE GENOMIC DNA]</scope>
</reference>
<gene>
    <name evidence="1" type="ORF">CDAR_282511</name>
</gene>
<proteinExistence type="predicted"/>
<organism evidence="1 2">
    <name type="scientific">Caerostris darwini</name>
    <dbReference type="NCBI Taxonomy" id="1538125"/>
    <lineage>
        <taxon>Eukaryota</taxon>
        <taxon>Metazoa</taxon>
        <taxon>Ecdysozoa</taxon>
        <taxon>Arthropoda</taxon>
        <taxon>Chelicerata</taxon>
        <taxon>Arachnida</taxon>
        <taxon>Araneae</taxon>
        <taxon>Araneomorphae</taxon>
        <taxon>Entelegynae</taxon>
        <taxon>Araneoidea</taxon>
        <taxon>Araneidae</taxon>
        <taxon>Caerostris</taxon>
    </lineage>
</organism>
<name>A0AAV4MEN3_9ARAC</name>
<dbReference type="AlphaFoldDB" id="A0AAV4MEN3"/>